<sequence length="156" mass="17252">MPVTNPVSVSGSGSNPSSTPSVSTSTSPLTAVILAPATAPEAVAQSSTMIPIVPRQRRSLDSTTGNIYIARDVEKKTPKKIEFLHRQIYYVEQERVGAETRILKLRDELHALQEIEWNIQRVEDLLGRLKLGGEGEGNEEDVRSDEILKEEEERDG</sequence>
<evidence type="ECO:0000256" key="1">
    <source>
        <dbReference type="SAM" id="MobiDB-lite"/>
    </source>
</evidence>
<dbReference type="KEGG" id="bfu:BCIN_06g06530"/>
<evidence type="ECO:0000313" key="3">
    <source>
        <dbReference type="Proteomes" id="UP000001798"/>
    </source>
</evidence>
<dbReference type="EMBL" id="CP009810">
    <property type="protein sequence ID" value="ATZ51235.1"/>
    <property type="molecule type" value="Genomic_DNA"/>
</dbReference>
<dbReference type="VEuPathDB" id="FungiDB:Bcin06g06530"/>
<gene>
    <name evidence="2" type="ORF">BCIN_06g06530</name>
</gene>
<protein>
    <submittedName>
        <fullName evidence="2">Uncharacterized protein</fullName>
    </submittedName>
</protein>
<dbReference type="GeneID" id="36394278"/>
<reference evidence="2 3" key="1">
    <citation type="journal article" date="2011" name="PLoS Genet.">
        <title>Genomic analysis of the necrotrophic fungal pathogens Sclerotinia sclerotiorum and Botrytis cinerea.</title>
        <authorList>
            <person name="Amselem J."/>
            <person name="Cuomo C.A."/>
            <person name="van Kan J.A."/>
            <person name="Viaud M."/>
            <person name="Benito E.P."/>
            <person name="Couloux A."/>
            <person name="Coutinho P.M."/>
            <person name="de Vries R.P."/>
            <person name="Dyer P.S."/>
            <person name="Fillinger S."/>
            <person name="Fournier E."/>
            <person name="Gout L."/>
            <person name="Hahn M."/>
            <person name="Kohn L."/>
            <person name="Lapalu N."/>
            <person name="Plummer K.M."/>
            <person name="Pradier J.M."/>
            <person name="Quevillon E."/>
            <person name="Sharon A."/>
            <person name="Simon A."/>
            <person name="ten Have A."/>
            <person name="Tudzynski B."/>
            <person name="Tudzynski P."/>
            <person name="Wincker P."/>
            <person name="Andrew M."/>
            <person name="Anthouard V."/>
            <person name="Beever R.E."/>
            <person name="Beffa R."/>
            <person name="Benoit I."/>
            <person name="Bouzid O."/>
            <person name="Brault B."/>
            <person name="Chen Z."/>
            <person name="Choquer M."/>
            <person name="Collemare J."/>
            <person name="Cotton P."/>
            <person name="Danchin E.G."/>
            <person name="Da Silva C."/>
            <person name="Gautier A."/>
            <person name="Giraud C."/>
            <person name="Giraud T."/>
            <person name="Gonzalez C."/>
            <person name="Grossetete S."/>
            <person name="Guldener U."/>
            <person name="Henrissat B."/>
            <person name="Howlett B.J."/>
            <person name="Kodira C."/>
            <person name="Kretschmer M."/>
            <person name="Lappartient A."/>
            <person name="Leroch M."/>
            <person name="Levis C."/>
            <person name="Mauceli E."/>
            <person name="Neuveglise C."/>
            <person name="Oeser B."/>
            <person name="Pearson M."/>
            <person name="Poulain J."/>
            <person name="Poussereau N."/>
            <person name="Quesneville H."/>
            <person name="Rascle C."/>
            <person name="Schumacher J."/>
            <person name="Segurens B."/>
            <person name="Sexton A."/>
            <person name="Silva E."/>
            <person name="Sirven C."/>
            <person name="Soanes D.M."/>
            <person name="Talbot N.J."/>
            <person name="Templeton M."/>
            <person name="Yandava C."/>
            <person name="Yarden O."/>
            <person name="Zeng Q."/>
            <person name="Rollins J.A."/>
            <person name="Lebrun M.H."/>
            <person name="Dickman M."/>
        </authorList>
    </citation>
    <scope>NUCLEOTIDE SEQUENCE [LARGE SCALE GENOMIC DNA]</scope>
    <source>
        <strain evidence="2 3">B05.10</strain>
    </source>
</reference>
<reference evidence="2 3" key="2">
    <citation type="journal article" date="2012" name="Eukaryot. Cell">
        <title>Genome update of Botrytis cinerea strains B05.10 and T4.</title>
        <authorList>
            <person name="Staats M."/>
            <person name="van Kan J.A."/>
        </authorList>
    </citation>
    <scope>NUCLEOTIDE SEQUENCE [LARGE SCALE GENOMIC DNA]</scope>
    <source>
        <strain evidence="2 3">B05.10</strain>
    </source>
</reference>
<dbReference type="Proteomes" id="UP000001798">
    <property type="component" value="Chromosome 6"/>
</dbReference>
<feature type="region of interest" description="Disordered" evidence="1">
    <location>
        <begin position="130"/>
        <end position="156"/>
    </location>
</feature>
<evidence type="ECO:0000313" key="2">
    <source>
        <dbReference type="EMBL" id="ATZ51235.1"/>
    </source>
</evidence>
<organism evidence="2 3">
    <name type="scientific">Botryotinia fuckeliana (strain B05.10)</name>
    <name type="common">Noble rot fungus</name>
    <name type="synonym">Botrytis cinerea</name>
    <dbReference type="NCBI Taxonomy" id="332648"/>
    <lineage>
        <taxon>Eukaryota</taxon>
        <taxon>Fungi</taxon>
        <taxon>Dikarya</taxon>
        <taxon>Ascomycota</taxon>
        <taxon>Pezizomycotina</taxon>
        <taxon>Leotiomycetes</taxon>
        <taxon>Helotiales</taxon>
        <taxon>Sclerotiniaceae</taxon>
        <taxon>Botrytis</taxon>
    </lineage>
</organism>
<keyword evidence="3" id="KW-1185">Reference proteome</keyword>
<proteinExistence type="predicted"/>
<reference evidence="2 3" key="3">
    <citation type="journal article" date="2017" name="Mol. Plant Pathol.">
        <title>A gapless genome sequence of the fungus Botrytis cinerea.</title>
        <authorList>
            <person name="Van Kan J.A."/>
            <person name="Stassen J.H."/>
            <person name="Mosbach A."/>
            <person name="Van Der Lee T.A."/>
            <person name="Faino L."/>
            <person name="Farmer A.D."/>
            <person name="Papasotiriou D.G."/>
            <person name="Zhou S."/>
            <person name="Seidl M.F."/>
            <person name="Cottam E."/>
            <person name="Edel D."/>
            <person name="Hahn M."/>
            <person name="Schwartz D.C."/>
            <person name="Dietrich R.A."/>
            <person name="Widdison S."/>
            <person name="Scalliet G."/>
        </authorList>
    </citation>
    <scope>NUCLEOTIDE SEQUENCE [LARGE SCALE GENOMIC DNA]</scope>
    <source>
        <strain evidence="2 3">B05.10</strain>
    </source>
</reference>
<dbReference type="RefSeq" id="XP_024549470.1">
    <property type="nucleotide sequence ID" value="XM_024693684.1"/>
</dbReference>
<dbReference type="AlphaFoldDB" id="A0A384JKW6"/>
<accession>A0A384JKW6</accession>
<dbReference type="OrthoDB" id="3558818at2759"/>
<feature type="region of interest" description="Disordered" evidence="1">
    <location>
        <begin position="1"/>
        <end position="27"/>
    </location>
</feature>
<name>A0A384JKW6_BOTFB</name>